<proteinExistence type="predicted"/>
<reference evidence="1" key="1">
    <citation type="submission" date="2021-02" db="EMBL/GenBank/DDBJ databases">
        <authorList>
            <person name="Nowell W R."/>
        </authorList>
    </citation>
    <scope>NUCLEOTIDE SEQUENCE</scope>
</reference>
<keyword evidence="2" id="KW-1185">Reference proteome</keyword>
<dbReference type="InterPro" id="IPR002017">
    <property type="entry name" value="Spectrin_repeat"/>
</dbReference>
<dbReference type="Pfam" id="PF00435">
    <property type="entry name" value="Spectrin"/>
    <property type="match status" value="1"/>
</dbReference>
<dbReference type="Gene3D" id="1.20.58.60">
    <property type="match status" value="1"/>
</dbReference>
<comment type="caution">
    <text evidence="1">The sequence shown here is derived from an EMBL/GenBank/DDBJ whole genome shotgun (WGS) entry which is preliminary data.</text>
</comment>
<dbReference type="Proteomes" id="UP000663873">
    <property type="component" value="Unassembled WGS sequence"/>
</dbReference>
<feature type="non-terminal residue" evidence="1">
    <location>
        <position position="1"/>
    </location>
</feature>
<dbReference type="SUPFAM" id="SSF46966">
    <property type="entry name" value="Spectrin repeat"/>
    <property type="match status" value="1"/>
</dbReference>
<sequence length="180" mass="21211">LHKALMKLQIDQIESFDAWLFQTEQRISTDLDLVEPNLSDIERQHQQLAQLQDELFSQQAITESLQNMIIIIDDSVSDEENSPSKYTASEIETKLLSLSERWANICNFVHNRWQQLQEVKIEFEQIELNRIKADEWLTSKEEEMGKIKTETNTTDTEILLQQVRSIQVIKKKEKILLIRL</sequence>
<evidence type="ECO:0000313" key="2">
    <source>
        <dbReference type="Proteomes" id="UP000663873"/>
    </source>
</evidence>
<evidence type="ECO:0008006" key="3">
    <source>
        <dbReference type="Google" id="ProtNLM"/>
    </source>
</evidence>
<dbReference type="EMBL" id="CAJOBP010037411">
    <property type="protein sequence ID" value="CAF4726453.1"/>
    <property type="molecule type" value="Genomic_DNA"/>
</dbReference>
<protein>
    <recommendedName>
        <fullName evidence="3">Dystrophin</fullName>
    </recommendedName>
</protein>
<organism evidence="1 2">
    <name type="scientific">Rotaria socialis</name>
    <dbReference type="NCBI Taxonomy" id="392032"/>
    <lineage>
        <taxon>Eukaryota</taxon>
        <taxon>Metazoa</taxon>
        <taxon>Spiralia</taxon>
        <taxon>Gnathifera</taxon>
        <taxon>Rotifera</taxon>
        <taxon>Eurotatoria</taxon>
        <taxon>Bdelloidea</taxon>
        <taxon>Philodinida</taxon>
        <taxon>Philodinidae</taxon>
        <taxon>Rotaria</taxon>
    </lineage>
</organism>
<gene>
    <name evidence="1" type="ORF">UJA718_LOCUS37535</name>
</gene>
<accession>A0A821JVL3</accession>
<name>A0A821JVL3_9BILA</name>
<evidence type="ECO:0000313" key="1">
    <source>
        <dbReference type="EMBL" id="CAF4726453.1"/>
    </source>
</evidence>
<dbReference type="AlphaFoldDB" id="A0A821JVL3"/>